<dbReference type="Proteomes" id="UP000048926">
    <property type="component" value="Unassembled WGS sequence"/>
</dbReference>
<keyword evidence="1" id="KW-0732">Signal</keyword>
<dbReference type="GO" id="GO:0020037">
    <property type="term" value="F:heme binding"/>
    <property type="evidence" value="ECO:0007669"/>
    <property type="project" value="InterPro"/>
</dbReference>
<proteinExistence type="predicted"/>
<dbReference type="SUPFAM" id="SSF47175">
    <property type="entry name" value="Cytochromes"/>
    <property type="match status" value="1"/>
</dbReference>
<organism evidence="2 3">
    <name type="scientific">Roseibium aggregatum</name>
    <dbReference type="NCBI Taxonomy" id="187304"/>
    <lineage>
        <taxon>Bacteria</taxon>
        <taxon>Pseudomonadati</taxon>
        <taxon>Pseudomonadota</taxon>
        <taxon>Alphaproteobacteria</taxon>
        <taxon>Hyphomicrobiales</taxon>
        <taxon>Stappiaceae</taxon>
        <taxon>Roseibium</taxon>
    </lineage>
</organism>
<evidence type="ECO:0000256" key="1">
    <source>
        <dbReference type="SAM" id="SignalP"/>
    </source>
</evidence>
<evidence type="ECO:0000313" key="3">
    <source>
        <dbReference type="Proteomes" id="UP000048926"/>
    </source>
</evidence>
<dbReference type="InterPro" id="IPR010980">
    <property type="entry name" value="Cyt_c/b562"/>
</dbReference>
<dbReference type="Pfam" id="PF01322">
    <property type="entry name" value="Cytochrom_C_2"/>
    <property type="match status" value="1"/>
</dbReference>
<dbReference type="GO" id="GO:0005506">
    <property type="term" value="F:iron ion binding"/>
    <property type="evidence" value="ECO:0007669"/>
    <property type="project" value="InterPro"/>
</dbReference>
<feature type="signal peptide" evidence="1">
    <location>
        <begin position="1"/>
        <end position="22"/>
    </location>
</feature>
<dbReference type="GO" id="GO:0022900">
    <property type="term" value="P:electron transport chain"/>
    <property type="evidence" value="ECO:0007669"/>
    <property type="project" value="InterPro"/>
</dbReference>
<feature type="chain" id="PRO_5005808112" evidence="1">
    <location>
        <begin position="23"/>
        <end position="199"/>
    </location>
</feature>
<dbReference type="EMBL" id="CXST01000011">
    <property type="protein sequence ID" value="CTQ47626.1"/>
    <property type="molecule type" value="Genomic_DNA"/>
</dbReference>
<dbReference type="AlphaFoldDB" id="A0A0M6YC07"/>
<sequence>MKFTVLTVAGTLLLTGAVAAYAHGGASGVVKERMDAMGAMGDTMKFLSAMMRGEKEYDAELVRKGAAVIQSHSGEALTKLFPEHSAEDPSEAKHEIWTEWQDFSDLANQLEVFAIGLGEAAGNGLAHSGDGNGMMGQDTIMGGNSMMSQGGMMGSTPMMGDAGHMADPALIAQMPADGVFNMVAQTCSACHSKFRVEKK</sequence>
<dbReference type="Gene3D" id="1.20.120.10">
    <property type="entry name" value="Cytochrome c/b562"/>
    <property type="match status" value="1"/>
</dbReference>
<gene>
    <name evidence="2" type="primary">cycA_2</name>
    <name evidence="2" type="ORF">LAL4801_06088</name>
</gene>
<dbReference type="PROSITE" id="PS51009">
    <property type="entry name" value="CYTCII"/>
    <property type="match status" value="1"/>
</dbReference>
<reference evidence="3" key="1">
    <citation type="submission" date="2015-07" db="EMBL/GenBank/DDBJ databases">
        <authorList>
            <person name="Rodrigo-Torres Lidia"/>
            <person name="Arahal R.David."/>
        </authorList>
    </citation>
    <scope>NUCLEOTIDE SEQUENCE [LARGE SCALE GENOMIC DNA]</scope>
    <source>
        <strain evidence="3">CECT 4801</strain>
    </source>
</reference>
<protein>
    <submittedName>
        <fullName evidence="2">Cytochrome c</fullName>
    </submittedName>
</protein>
<keyword evidence="3" id="KW-1185">Reference proteome</keyword>
<dbReference type="InterPro" id="IPR002321">
    <property type="entry name" value="Cyt_c_II"/>
</dbReference>
<dbReference type="GO" id="GO:0009055">
    <property type="term" value="F:electron transfer activity"/>
    <property type="evidence" value="ECO:0007669"/>
    <property type="project" value="InterPro"/>
</dbReference>
<evidence type="ECO:0000313" key="2">
    <source>
        <dbReference type="EMBL" id="CTQ47626.1"/>
    </source>
</evidence>
<dbReference type="OrthoDB" id="8115790at2"/>
<accession>A0A0M6YC07</accession>
<dbReference type="RefSeq" id="WP_055661638.1">
    <property type="nucleotide sequence ID" value="NZ_CXST01000011.1"/>
</dbReference>
<name>A0A0M6YC07_9HYPH</name>